<evidence type="ECO:0000256" key="1">
    <source>
        <dbReference type="SAM" id="MobiDB-lite"/>
    </source>
</evidence>
<sequence>METISLNVDFRKEIPNHSVLRKRKGYFYIRYCLDLHLDGESVTFVVKTKDKNGNPYSIEIVDLGTTISSVILTGDYPQTREGLGSEILNSTITDKNSSTSTYRSYATSSSSNIGINTSPDDALSQVSNSINLVTPTSSFVDPLENIECDSRNLKSLLSQNHKASKKLEDPFSFNHSQPKSALFQPARRPRKGLESKEALTSETPQVPRPKTVDDIGLPIIDDSQDTDELSLLVWLLLSPPVPEESIVVRCRRVSFTSPSRFE</sequence>
<evidence type="ECO:0000313" key="2">
    <source>
        <dbReference type="EMBL" id="ATZ49068.1"/>
    </source>
</evidence>
<proteinExistence type="predicted"/>
<accession>A0A384JEN8</accession>
<dbReference type="GeneID" id="36394102"/>
<dbReference type="VEuPathDB" id="FungiDB:Bcin04g02630"/>
<dbReference type="EMBL" id="CP009808">
    <property type="protein sequence ID" value="ATZ49068.1"/>
    <property type="molecule type" value="Genomic_DNA"/>
</dbReference>
<dbReference type="Proteomes" id="UP000001798">
    <property type="component" value="Chromosome 4"/>
</dbReference>
<dbReference type="OrthoDB" id="3491605at2759"/>
<dbReference type="AlphaFoldDB" id="A0A384JEN8"/>
<protein>
    <submittedName>
        <fullName evidence="2">Uncharacterized protein</fullName>
    </submittedName>
</protein>
<evidence type="ECO:0000313" key="3">
    <source>
        <dbReference type="Proteomes" id="UP000001798"/>
    </source>
</evidence>
<gene>
    <name evidence="2" type="ORF">BCIN_04g02630</name>
</gene>
<reference evidence="2 3" key="3">
    <citation type="journal article" date="2017" name="Mol. Plant Pathol.">
        <title>A gapless genome sequence of the fungus Botrytis cinerea.</title>
        <authorList>
            <person name="Van Kan J.A."/>
            <person name="Stassen J.H."/>
            <person name="Mosbach A."/>
            <person name="Van Der Lee T.A."/>
            <person name="Faino L."/>
            <person name="Farmer A.D."/>
            <person name="Papasotiriou D.G."/>
            <person name="Zhou S."/>
            <person name="Seidl M.F."/>
            <person name="Cottam E."/>
            <person name="Edel D."/>
            <person name="Hahn M."/>
            <person name="Schwartz D.C."/>
            <person name="Dietrich R.A."/>
            <person name="Widdison S."/>
            <person name="Scalliet G."/>
        </authorList>
    </citation>
    <scope>NUCLEOTIDE SEQUENCE [LARGE SCALE GENOMIC DNA]</scope>
    <source>
        <strain evidence="2 3">B05.10</strain>
    </source>
</reference>
<organism evidence="2 3">
    <name type="scientific">Botryotinia fuckeliana (strain B05.10)</name>
    <name type="common">Noble rot fungus</name>
    <name type="synonym">Botrytis cinerea</name>
    <dbReference type="NCBI Taxonomy" id="332648"/>
    <lineage>
        <taxon>Eukaryota</taxon>
        <taxon>Fungi</taxon>
        <taxon>Dikarya</taxon>
        <taxon>Ascomycota</taxon>
        <taxon>Pezizomycotina</taxon>
        <taxon>Leotiomycetes</taxon>
        <taxon>Helotiales</taxon>
        <taxon>Sclerotiniaceae</taxon>
        <taxon>Botrytis</taxon>
    </lineage>
</organism>
<name>A0A384JEN8_BOTFB</name>
<reference evidence="2 3" key="1">
    <citation type="journal article" date="2011" name="PLoS Genet.">
        <title>Genomic analysis of the necrotrophic fungal pathogens Sclerotinia sclerotiorum and Botrytis cinerea.</title>
        <authorList>
            <person name="Amselem J."/>
            <person name="Cuomo C.A."/>
            <person name="van Kan J.A."/>
            <person name="Viaud M."/>
            <person name="Benito E.P."/>
            <person name="Couloux A."/>
            <person name="Coutinho P.M."/>
            <person name="de Vries R.P."/>
            <person name="Dyer P.S."/>
            <person name="Fillinger S."/>
            <person name="Fournier E."/>
            <person name="Gout L."/>
            <person name="Hahn M."/>
            <person name="Kohn L."/>
            <person name="Lapalu N."/>
            <person name="Plummer K.M."/>
            <person name="Pradier J.M."/>
            <person name="Quevillon E."/>
            <person name="Sharon A."/>
            <person name="Simon A."/>
            <person name="ten Have A."/>
            <person name="Tudzynski B."/>
            <person name="Tudzynski P."/>
            <person name="Wincker P."/>
            <person name="Andrew M."/>
            <person name="Anthouard V."/>
            <person name="Beever R.E."/>
            <person name="Beffa R."/>
            <person name="Benoit I."/>
            <person name="Bouzid O."/>
            <person name="Brault B."/>
            <person name="Chen Z."/>
            <person name="Choquer M."/>
            <person name="Collemare J."/>
            <person name="Cotton P."/>
            <person name="Danchin E.G."/>
            <person name="Da Silva C."/>
            <person name="Gautier A."/>
            <person name="Giraud C."/>
            <person name="Giraud T."/>
            <person name="Gonzalez C."/>
            <person name="Grossetete S."/>
            <person name="Guldener U."/>
            <person name="Henrissat B."/>
            <person name="Howlett B.J."/>
            <person name="Kodira C."/>
            <person name="Kretschmer M."/>
            <person name="Lappartient A."/>
            <person name="Leroch M."/>
            <person name="Levis C."/>
            <person name="Mauceli E."/>
            <person name="Neuveglise C."/>
            <person name="Oeser B."/>
            <person name="Pearson M."/>
            <person name="Poulain J."/>
            <person name="Poussereau N."/>
            <person name="Quesneville H."/>
            <person name="Rascle C."/>
            <person name="Schumacher J."/>
            <person name="Segurens B."/>
            <person name="Sexton A."/>
            <person name="Silva E."/>
            <person name="Sirven C."/>
            <person name="Soanes D.M."/>
            <person name="Talbot N.J."/>
            <person name="Templeton M."/>
            <person name="Yandava C."/>
            <person name="Yarden O."/>
            <person name="Zeng Q."/>
            <person name="Rollins J.A."/>
            <person name="Lebrun M.H."/>
            <person name="Dickman M."/>
        </authorList>
    </citation>
    <scope>NUCLEOTIDE SEQUENCE [LARGE SCALE GENOMIC DNA]</scope>
    <source>
        <strain evidence="2 3">B05.10</strain>
    </source>
</reference>
<reference evidence="2 3" key="2">
    <citation type="journal article" date="2012" name="Eukaryot. Cell">
        <title>Genome update of Botrytis cinerea strains B05.10 and T4.</title>
        <authorList>
            <person name="Staats M."/>
            <person name="van Kan J.A."/>
        </authorList>
    </citation>
    <scope>NUCLEOTIDE SEQUENCE [LARGE SCALE GENOMIC DNA]</scope>
    <source>
        <strain evidence="2 3">B05.10</strain>
    </source>
</reference>
<dbReference type="RefSeq" id="XP_024548245.1">
    <property type="nucleotide sequence ID" value="XM_024692470.1"/>
</dbReference>
<feature type="region of interest" description="Disordered" evidence="1">
    <location>
        <begin position="169"/>
        <end position="217"/>
    </location>
</feature>
<keyword evidence="3" id="KW-1185">Reference proteome</keyword>
<dbReference type="KEGG" id="bfu:BCIN_04g02630"/>